<organism evidence="1 2">
    <name type="scientific">Myxococcus llanfairpwllgwyngyllgogerychwyrndrobwllllantysiliogogogochensis</name>
    <dbReference type="NCBI Taxonomy" id="2590453"/>
    <lineage>
        <taxon>Bacteria</taxon>
        <taxon>Pseudomonadati</taxon>
        <taxon>Myxococcota</taxon>
        <taxon>Myxococcia</taxon>
        <taxon>Myxococcales</taxon>
        <taxon>Cystobacterineae</taxon>
        <taxon>Myxococcaceae</taxon>
        <taxon>Myxococcus</taxon>
    </lineage>
</organism>
<proteinExistence type="predicted"/>
<name>A0A540X119_9BACT</name>
<protein>
    <recommendedName>
        <fullName evidence="3">PilZ domain-containing protein</fullName>
    </recommendedName>
</protein>
<evidence type="ECO:0000313" key="2">
    <source>
        <dbReference type="Proteomes" id="UP000315369"/>
    </source>
</evidence>
<reference evidence="1 2" key="1">
    <citation type="submission" date="2019-06" db="EMBL/GenBank/DDBJ databases">
        <authorList>
            <person name="Livingstone P."/>
            <person name="Whitworth D."/>
        </authorList>
    </citation>
    <scope>NUCLEOTIDE SEQUENCE [LARGE SCALE GENOMIC DNA]</scope>
    <source>
        <strain evidence="1 2">AM401</strain>
    </source>
</reference>
<comment type="caution">
    <text evidence="1">The sequence shown here is derived from an EMBL/GenBank/DDBJ whole genome shotgun (WGS) entry which is preliminary data.</text>
</comment>
<accession>A0A540X119</accession>
<evidence type="ECO:0000313" key="1">
    <source>
        <dbReference type="EMBL" id="TQF14893.1"/>
    </source>
</evidence>
<dbReference type="Proteomes" id="UP000315369">
    <property type="component" value="Unassembled WGS sequence"/>
</dbReference>
<evidence type="ECO:0008006" key="3">
    <source>
        <dbReference type="Google" id="ProtNLM"/>
    </source>
</evidence>
<keyword evidence="2" id="KW-1185">Reference proteome</keyword>
<dbReference type="OrthoDB" id="5383186at2"/>
<dbReference type="EMBL" id="VIFM01000056">
    <property type="protein sequence ID" value="TQF14893.1"/>
    <property type="molecule type" value="Genomic_DNA"/>
</dbReference>
<sequence length="142" mass="15517">MHCALCLSEHSADSLCTPQPRARHGASLLGESLPHGDKAAEPWSWDVWIRHPEGVDVHGLELGKGGLFLSCSEPFPPLFTRLELTLRLAGEEFACEGEVVRHVDSAHARTWGVSAGIGVQLLPPSPRLRDFLSQTRQFQSTG</sequence>
<dbReference type="RefSeq" id="WP_141643436.1">
    <property type="nucleotide sequence ID" value="NZ_VIFM01000056.1"/>
</dbReference>
<dbReference type="Gene3D" id="2.40.10.220">
    <property type="entry name" value="predicted glycosyltransferase like domains"/>
    <property type="match status" value="1"/>
</dbReference>
<dbReference type="AlphaFoldDB" id="A0A540X119"/>
<gene>
    <name evidence="1" type="ORF">FJV41_16435</name>
</gene>